<protein>
    <submittedName>
        <fullName evidence="4">Type IV pili twitching motility protein PilT</fullName>
    </submittedName>
</protein>
<dbReference type="InterPro" id="IPR001482">
    <property type="entry name" value="T2SS/T4SS_dom"/>
</dbReference>
<dbReference type="Pfam" id="PF00437">
    <property type="entry name" value="T2SSE"/>
    <property type="match status" value="1"/>
</dbReference>
<dbReference type="OrthoDB" id="183271at2"/>
<evidence type="ECO:0000256" key="2">
    <source>
        <dbReference type="SAM" id="MobiDB-lite"/>
    </source>
</evidence>
<proteinExistence type="inferred from homology"/>
<dbReference type="InterPro" id="IPR027417">
    <property type="entry name" value="P-loop_NTPase"/>
</dbReference>
<name>A0A5R8KB64_9BACT</name>
<gene>
    <name evidence="4" type="ORF">FEM03_16480</name>
</gene>
<evidence type="ECO:0000256" key="1">
    <source>
        <dbReference type="ARBA" id="ARBA00006611"/>
    </source>
</evidence>
<dbReference type="PANTHER" id="PTHR30486:SF12">
    <property type="entry name" value="TYPE IV PILUS ATPASE PILU"/>
    <property type="match status" value="1"/>
</dbReference>
<sequence>MTVPSNSPTVLPTSIQIPPPKQKACSSKTNPGYPALIAPPIMSSPSIDSLLEAAEQHQASDVFLQEGEIPRMKINEQIMVFDTEPMSLGQLTALWQSCGADPRTDMDRDSGLLSHQHVRFRVNLHRTMGRLAAVLRRIKTEVPTLDTLGVPEALLAKWAERGFGLILVTGPTGSGKSTTLAALLQWMNQNLARHIVTIEDPVEYIFLNQQSHFTQREVGRDTSTFAHGLRSAMRQAPDVILVGEIRDFETALTALQAAETGHLVLATLHSERVSDTIDRYYNLFTKDQLGYGANLLADHLIGILCQKLVRSTSGGLHLLVEHLQNGGATRDWIRRREGGNLQEHLSRGTDPNNSSFLRSALTAWKSGIITEEVAIESTGNESEFRRAMRGIA</sequence>
<dbReference type="GO" id="GO:0016887">
    <property type="term" value="F:ATP hydrolysis activity"/>
    <property type="evidence" value="ECO:0007669"/>
    <property type="project" value="InterPro"/>
</dbReference>
<organism evidence="4 5">
    <name type="scientific">Phragmitibacter flavus</name>
    <dbReference type="NCBI Taxonomy" id="2576071"/>
    <lineage>
        <taxon>Bacteria</taxon>
        <taxon>Pseudomonadati</taxon>
        <taxon>Verrucomicrobiota</taxon>
        <taxon>Verrucomicrobiia</taxon>
        <taxon>Verrucomicrobiales</taxon>
        <taxon>Verrucomicrobiaceae</taxon>
        <taxon>Phragmitibacter</taxon>
    </lineage>
</organism>
<dbReference type="EMBL" id="VAUV01000012">
    <property type="protein sequence ID" value="TLD69554.1"/>
    <property type="molecule type" value="Genomic_DNA"/>
</dbReference>
<dbReference type="SMART" id="SM00382">
    <property type="entry name" value="AAA"/>
    <property type="match status" value="1"/>
</dbReference>
<feature type="region of interest" description="Disordered" evidence="2">
    <location>
        <begin position="1"/>
        <end position="28"/>
    </location>
</feature>
<dbReference type="InterPro" id="IPR003593">
    <property type="entry name" value="AAA+_ATPase"/>
</dbReference>
<feature type="domain" description="Bacterial type II secretion system protein E" evidence="3">
    <location>
        <begin position="233"/>
        <end position="247"/>
    </location>
</feature>
<accession>A0A5R8KB64</accession>
<feature type="compositionally biased region" description="Polar residues" evidence="2">
    <location>
        <begin position="1"/>
        <end position="16"/>
    </location>
</feature>
<comment type="similarity">
    <text evidence="1">Belongs to the GSP E family.</text>
</comment>
<dbReference type="SUPFAM" id="SSF52540">
    <property type="entry name" value="P-loop containing nucleoside triphosphate hydrolases"/>
    <property type="match status" value="1"/>
</dbReference>
<dbReference type="AlphaFoldDB" id="A0A5R8KB64"/>
<dbReference type="InterPro" id="IPR050921">
    <property type="entry name" value="T4SS_GSP_E_ATPase"/>
</dbReference>
<evidence type="ECO:0000313" key="4">
    <source>
        <dbReference type="EMBL" id="TLD69554.1"/>
    </source>
</evidence>
<evidence type="ECO:0000313" key="5">
    <source>
        <dbReference type="Proteomes" id="UP000306196"/>
    </source>
</evidence>
<dbReference type="Gene3D" id="3.30.450.90">
    <property type="match status" value="1"/>
</dbReference>
<dbReference type="PROSITE" id="PS00662">
    <property type="entry name" value="T2SP_E"/>
    <property type="match status" value="1"/>
</dbReference>
<comment type="caution">
    <text evidence="4">The sequence shown here is derived from an EMBL/GenBank/DDBJ whole genome shotgun (WGS) entry which is preliminary data.</text>
</comment>
<dbReference type="Gene3D" id="3.40.50.300">
    <property type="entry name" value="P-loop containing nucleotide triphosphate hydrolases"/>
    <property type="match status" value="1"/>
</dbReference>
<reference evidence="4 5" key="1">
    <citation type="submission" date="2019-05" db="EMBL/GenBank/DDBJ databases">
        <title>Verrucobacter flavum gen. nov., sp. nov. a new member of the family Verrucomicrobiaceae.</title>
        <authorList>
            <person name="Szuroczki S."/>
            <person name="Abbaszade G."/>
            <person name="Szabo A."/>
            <person name="Felfoldi T."/>
            <person name="Schumann P."/>
            <person name="Boka K."/>
            <person name="Keki Z."/>
            <person name="Toumi M."/>
            <person name="Toth E."/>
        </authorList>
    </citation>
    <scope>NUCLEOTIDE SEQUENCE [LARGE SCALE GENOMIC DNA]</scope>
    <source>
        <strain evidence="4 5">MG-N-17</strain>
    </source>
</reference>
<dbReference type="PANTHER" id="PTHR30486">
    <property type="entry name" value="TWITCHING MOTILITY PROTEIN PILT"/>
    <property type="match status" value="1"/>
</dbReference>
<evidence type="ECO:0000259" key="3">
    <source>
        <dbReference type="PROSITE" id="PS00662"/>
    </source>
</evidence>
<keyword evidence="5" id="KW-1185">Reference proteome</keyword>
<dbReference type="Proteomes" id="UP000306196">
    <property type="component" value="Unassembled WGS sequence"/>
</dbReference>